<gene>
    <name evidence="2" type="ORF">EHO51_15480</name>
</gene>
<evidence type="ECO:0000313" key="2">
    <source>
        <dbReference type="EMBL" id="AZG78026.1"/>
    </source>
</evidence>
<name>A0A3G8M801_9HYPH</name>
<keyword evidence="1" id="KW-0732">Signal</keyword>
<feature type="chain" id="PRO_5018084145" description="TonB C-terminal domain-containing protein" evidence="1">
    <location>
        <begin position="24"/>
        <end position="122"/>
    </location>
</feature>
<dbReference type="KEGG" id="mros:EHO51_15480"/>
<evidence type="ECO:0000313" key="3">
    <source>
        <dbReference type="Proteomes" id="UP000273982"/>
    </source>
</evidence>
<proteinExistence type="predicted"/>
<reference evidence="2 3" key="1">
    <citation type="submission" date="2018-11" db="EMBL/GenBank/DDBJ databases">
        <title>Genome squencing of methanotrophic bacteria isolated from alkaline groundwater in Korea.</title>
        <authorList>
            <person name="Nguyen L.N."/>
        </authorList>
    </citation>
    <scope>NUCLEOTIDE SEQUENCE [LARGE SCALE GENOMIC DNA]</scope>
    <source>
        <strain evidence="2 3">GW6</strain>
    </source>
</reference>
<dbReference type="EMBL" id="CP034086">
    <property type="protein sequence ID" value="AZG78026.1"/>
    <property type="molecule type" value="Genomic_DNA"/>
</dbReference>
<feature type="signal peptide" evidence="1">
    <location>
        <begin position="1"/>
        <end position="23"/>
    </location>
</feature>
<evidence type="ECO:0008006" key="4">
    <source>
        <dbReference type="Google" id="ProtNLM"/>
    </source>
</evidence>
<sequence>MLIYKFPLTVVLVALFVSPFAHAQYLAPTPEASMNADLGAMRGFYNWLALELRRRLPQSQSPGEARVGVAFKIAPSGRMRIVRITGGTEVHAEILRRLFASIRPPRPPNGRELYLAQDFYFH</sequence>
<dbReference type="AlphaFoldDB" id="A0A3G8M801"/>
<accession>A0A3G8M801</accession>
<dbReference type="RefSeq" id="WP_124739635.1">
    <property type="nucleotide sequence ID" value="NZ_CP034086.1"/>
</dbReference>
<evidence type="ECO:0000256" key="1">
    <source>
        <dbReference type="SAM" id="SignalP"/>
    </source>
</evidence>
<organism evidence="2 3">
    <name type="scientific">Methylocystis rosea</name>
    <dbReference type="NCBI Taxonomy" id="173366"/>
    <lineage>
        <taxon>Bacteria</taxon>
        <taxon>Pseudomonadati</taxon>
        <taxon>Pseudomonadota</taxon>
        <taxon>Alphaproteobacteria</taxon>
        <taxon>Hyphomicrobiales</taxon>
        <taxon>Methylocystaceae</taxon>
        <taxon>Methylocystis</taxon>
    </lineage>
</organism>
<protein>
    <recommendedName>
        <fullName evidence="4">TonB C-terminal domain-containing protein</fullName>
    </recommendedName>
</protein>
<dbReference type="Proteomes" id="UP000273982">
    <property type="component" value="Chromosome"/>
</dbReference>